<sequence length="259" mass="28578">MNRSVSRFLLVVAVLFVLTGCSTDAAGPQEPAVPEEAGMASGWVPFPAVKLPYTMEQAVQNKDVVVMPNGDKNRDQWDAFVQRYEEGQPAQVRIVYYTDEGDPILNELRFDQDRIYYTYDNTMDAFAGRDNKKRTQTVCASLNIPPAIRGDGKKHYALQGCRSAEGSLFSFPVEDAGPDNGATAKQNAGLVALEQVSECGPPLSTFKRVYHILGEAPPFTVSVIRECEPMSGEGPRMTKEFKYGIGANELKFTEEPTVH</sequence>
<accession>A0ABT9CC47</accession>
<dbReference type="Proteomes" id="UP001240171">
    <property type="component" value="Unassembled WGS sequence"/>
</dbReference>
<dbReference type="PROSITE" id="PS51257">
    <property type="entry name" value="PROKAR_LIPOPROTEIN"/>
    <property type="match status" value="1"/>
</dbReference>
<dbReference type="InterPro" id="IPR025372">
    <property type="entry name" value="DUF4362"/>
</dbReference>
<dbReference type="EMBL" id="JAUQTB010000004">
    <property type="protein sequence ID" value="MDO7906842.1"/>
    <property type="molecule type" value="Genomic_DNA"/>
</dbReference>
<name>A0ABT9CC47_9BACL</name>
<keyword evidence="3" id="KW-1185">Reference proteome</keyword>
<proteinExistence type="predicted"/>
<evidence type="ECO:0000256" key="1">
    <source>
        <dbReference type="SAM" id="SignalP"/>
    </source>
</evidence>
<gene>
    <name evidence="2" type="ORF">Q5741_10435</name>
</gene>
<organism evidence="2 3">
    <name type="scientific">Paenibacillus lacisoli</name>
    <dbReference type="NCBI Taxonomy" id="3064525"/>
    <lineage>
        <taxon>Bacteria</taxon>
        <taxon>Bacillati</taxon>
        <taxon>Bacillota</taxon>
        <taxon>Bacilli</taxon>
        <taxon>Bacillales</taxon>
        <taxon>Paenibacillaceae</taxon>
        <taxon>Paenibacillus</taxon>
    </lineage>
</organism>
<dbReference type="RefSeq" id="WP_305024031.1">
    <property type="nucleotide sequence ID" value="NZ_JAUQTB010000004.1"/>
</dbReference>
<evidence type="ECO:0000313" key="3">
    <source>
        <dbReference type="Proteomes" id="UP001240171"/>
    </source>
</evidence>
<keyword evidence="1" id="KW-0732">Signal</keyword>
<dbReference type="Pfam" id="PF14275">
    <property type="entry name" value="DUF4362"/>
    <property type="match status" value="1"/>
</dbReference>
<feature type="chain" id="PRO_5046863875" evidence="1">
    <location>
        <begin position="26"/>
        <end position="259"/>
    </location>
</feature>
<comment type="caution">
    <text evidence="2">The sequence shown here is derived from an EMBL/GenBank/DDBJ whole genome shotgun (WGS) entry which is preliminary data.</text>
</comment>
<feature type="signal peptide" evidence="1">
    <location>
        <begin position="1"/>
        <end position="25"/>
    </location>
</feature>
<evidence type="ECO:0000313" key="2">
    <source>
        <dbReference type="EMBL" id="MDO7906842.1"/>
    </source>
</evidence>
<reference evidence="2 3" key="1">
    <citation type="submission" date="2023-07" db="EMBL/GenBank/DDBJ databases">
        <title>Paenibacillus sp. JX-17 nov. isolated from soil.</title>
        <authorList>
            <person name="Wan Y."/>
            <person name="Liu B."/>
        </authorList>
    </citation>
    <scope>NUCLEOTIDE SEQUENCE [LARGE SCALE GENOMIC DNA]</scope>
    <source>
        <strain evidence="2 3">JX-17</strain>
    </source>
</reference>
<protein>
    <submittedName>
        <fullName evidence="2">DUF4362 domain-containing protein</fullName>
    </submittedName>
</protein>